<sequence length="583" mass="64472">MKKSCGRTAFLPLAASHPPAYTPLVKFRPIPGPIRNSMLEYLRIRDLALIEDMELEFASGLNALTGETGAGKSFILKAIGFLTGDRLTTDLVRPGKEKAVAEAFFVMPDGTEHILRRELSAETGRSRIFANDKLISQDAVRDLRSSLIVHTSQHGQQQLLQPAFQAAVLDDFMDRPDLLAEREACLAALRDVAARREELNAKAAALSEKREILEFQQQEIDKVNPLPGEEETLETEREEARNAEHVREGVEEALSLLRGDGDGWGLLDGLAQLEKALASLARTDDGFSPDLESLRELHTGLVDLDGRLRRMGTRARPEADTERIEARLFALAQLKRKLRRSLAEILSLREEIAENISFLDSCELDKKQIAREEAALCDKLAALLATLNPARAAAAKELAGLLEAELRHLGFSEHVKVEFAFTPAPLFPGRDDCLEERARILWRPNPGQASQPLDKIASGGELSRFLLALVSLMSRRSVEQPVLIFDEVDSGVGGLTLGRVAERLALLAEHRQILLITHWPQLAARATRHFQVRKEVRGDDTFTLCTRLDEAGRRAELTRMAGGGGMGGALVRELMGDQPPLPY</sequence>
<keyword evidence="6" id="KW-0067">ATP-binding</keyword>
<keyword evidence="10" id="KW-0175">Coiled coil</keyword>
<evidence type="ECO:0000259" key="11">
    <source>
        <dbReference type="Pfam" id="PF02463"/>
    </source>
</evidence>
<dbReference type="SUPFAM" id="SSF52540">
    <property type="entry name" value="P-loop containing nucleoside triphosphate hydrolases"/>
    <property type="match status" value="2"/>
</dbReference>
<dbReference type="Gene3D" id="3.40.50.300">
    <property type="entry name" value="P-loop containing nucleotide triphosphate hydrolases"/>
    <property type="match status" value="2"/>
</dbReference>
<dbReference type="GO" id="GO:0005524">
    <property type="term" value="F:ATP binding"/>
    <property type="evidence" value="ECO:0007669"/>
    <property type="project" value="UniProtKB-KW"/>
</dbReference>
<proteinExistence type="inferred from homology"/>
<evidence type="ECO:0000256" key="6">
    <source>
        <dbReference type="ARBA" id="ARBA00022840"/>
    </source>
</evidence>
<dbReference type="InterPro" id="IPR027417">
    <property type="entry name" value="P-loop_NTPase"/>
</dbReference>
<dbReference type="GO" id="GO:0009432">
    <property type="term" value="P:SOS response"/>
    <property type="evidence" value="ECO:0007669"/>
    <property type="project" value="TreeGrafter"/>
</dbReference>
<dbReference type="Pfam" id="PF02463">
    <property type="entry name" value="SMC_N"/>
    <property type="match status" value="1"/>
</dbReference>
<evidence type="ECO:0000256" key="4">
    <source>
        <dbReference type="ARBA" id="ARBA00022741"/>
    </source>
</evidence>
<evidence type="ECO:0000313" key="12">
    <source>
        <dbReference type="EMBL" id="SBW00311.1"/>
    </source>
</evidence>
<dbReference type="PANTHER" id="PTHR11059">
    <property type="entry name" value="DNA REPAIR PROTEIN RECN"/>
    <property type="match status" value="1"/>
</dbReference>
<dbReference type="PANTHER" id="PTHR11059:SF0">
    <property type="entry name" value="DNA REPAIR PROTEIN RECN"/>
    <property type="match status" value="1"/>
</dbReference>
<dbReference type="AlphaFoldDB" id="A0A212JLM4"/>
<protein>
    <recommendedName>
        <fullName evidence="3 9">DNA repair protein RecN</fullName>
    </recommendedName>
    <alternativeName>
        <fullName evidence="8 9">Recombination protein N</fullName>
    </alternativeName>
</protein>
<dbReference type="GO" id="GO:0043590">
    <property type="term" value="C:bacterial nucleoid"/>
    <property type="evidence" value="ECO:0007669"/>
    <property type="project" value="TreeGrafter"/>
</dbReference>
<dbReference type="PIRSF" id="PIRSF003128">
    <property type="entry name" value="RecN"/>
    <property type="match status" value="1"/>
</dbReference>
<evidence type="ECO:0000256" key="10">
    <source>
        <dbReference type="SAM" id="Coils"/>
    </source>
</evidence>
<keyword evidence="7 9" id="KW-0234">DNA repair</keyword>
<gene>
    <name evidence="12" type="ORF">KL86DPRO_11761</name>
</gene>
<evidence type="ECO:0000256" key="5">
    <source>
        <dbReference type="ARBA" id="ARBA00022763"/>
    </source>
</evidence>
<evidence type="ECO:0000256" key="2">
    <source>
        <dbReference type="ARBA" id="ARBA00009441"/>
    </source>
</evidence>
<dbReference type="InterPro" id="IPR003395">
    <property type="entry name" value="RecF/RecN/SMC_N"/>
</dbReference>
<reference evidence="12" key="1">
    <citation type="submission" date="2016-04" db="EMBL/GenBank/DDBJ databases">
        <authorList>
            <person name="Evans L.H."/>
            <person name="Alamgir A."/>
            <person name="Owens N."/>
            <person name="Weber N.D."/>
            <person name="Virtaneva K."/>
            <person name="Barbian K."/>
            <person name="Babar A."/>
            <person name="Rosenke K."/>
        </authorList>
    </citation>
    <scope>NUCLEOTIDE SEQUENCE</scope>
    <source>
        <strain evidence="12">86</strain>
    </source>
</reference>
<accession>A0A212JLM4</accession>
<evidence type="ECO:0000256" key="9">
    <source>
        <dbReference type="PIRNR" id="PIRNR003128"/>
    </source>
</evidence>
<comment type="similarity">
    <text evidence="2 9">Belongs to the RecN family.</text>
</comment>
<dbReference type="InterPro" id="IPR004604">
    <property type="entry name" value="DNA_recomb/repair_RecN"/>
</dbReference>
<evidence type="ECO:0000256" key="1">
    <source>
        <dbReference type="ARBA" id="ARBA00003618"/>
    </source>
</evidence>
<keyword evidence="5 9" id="KW-0227">DNA damage</keyword>
<name>A0A212JLM4_9DELT</name>
<organism evidence="12">
    <name type="scientific">uncultured delta proteobacterium</name>
    <dbReference type="NCBI Taxonomy" id="34034"/>
    <lineage>
        <taxon>Bacteria</taxon>
        <taxon>Deltaproteobacteria</taxon>
        <taxon>environmental samples</taxon>
    </lineage>
</organism>
<dbReference type="GO" id="GO:0006281">
    <property type="term" value="P:DNA repair"/>
    <property type="evidence" value="ECO:0007669"/>
    <property type="project" value="UniProtKB-KW"/>
</dbReference>
<dbReference type="EMBL" id="FLUQ01000001">
    <property type="protein sequence ID" value="SBW00311.1"/>
    <property type="molecule type" value="Genomic_DNA"/>
</dbReference>
<keyword evidence="4" id="KW-0547">Nucleotide-binding</keyword>
<evidence type="ECO:0000256" key="7">
    <source>
        <dbReference type="ARBA" id="ARBA00023204"/>
    </source>
</evidence>
<comment type="function">
    <text evidence="1 9">May be involved in recombinational repair of damaged DNA.</text>
</comment>
<dbReference type="GO" id="GO:0006310">
    <property type="term" value="P:DNA recombination"/>
    <property type="evidence" value="ECO:0007669"/>
    <property type="project" value="InterPro"/>
</dbReference>
<evidence type="ECO:0000256" key="8">
    <source>
        <dbReference type="ARBA" id="ARBA00033408"/>
    </source>
</evidence>
<feature type="coiled-coil region" evidence="10">
    <location>
        <begin position="189"/>
        <end position="253"/>
    </location>
</feature>
<feature type="domain" description="RecF/RecN/SMC N-terminal" evidence="11">
    <location>
        <begin position="50"/>
        <end position="535"/>
    </location>
</feature>
<evidence type="ECO:0000256" key="3">
    <source>
        <dbReference type="ARBA" id="ARBA00021315"/>
    </source>
</evidence>